<dbReference type="EMBL" id="CAACVG010008824">
    <property type="protein sequence ID" value="VEN51173.1"/>
    <property type="molecule type" value="Genomic_DNA"/>
</dbReference>
<evidence type="ECO:0000313" key="2">
    <source>
        <dbReference type="Proteomes" id="UP000410492"/>
    </source>
</evidence>
<dbReference type="Proteomes" id="UP000410492">
    <property type="component" value="Unassembled WGS sequence"/>
</dbReference>
<proteinExistence type="predicted"/>
<organism evidence="1 2">
    <name type="scientific">Callosobruchus maculatus</name>
    <name type="common">Southern cowpea weevil</name>
    <name type="synonym">Pulse bruchid</name>
    <dbReference type="NCBI Taxonomy" id="64391"/>
    <lineage>
        <taxon>Eukaryota</taxon>
        <taxon>Metazoa</taxon>
        <taxon>Ecdysozoa</taxon>
        <taxon>Arthropoda</taxon>
        <taxon>Hexapoda</taxon>
        <taxon>Insecta</taxon>
        <taxon>Pterygota</taxon>
        <taxon>Neoptera</taxon>
        <taxon>Endopterygota</taxon>
        <taxon>Coleoptera</taxon>
        <taxon>Polyphaga</taxon>
        <taxon>Cucujiformia</taxon>
        <taxon>Chrysomeloidea</taxon>
        <taxon>Chrysomelidae</taxon>
        <taxon>Bruchinae</taxon>
        <taxon>Bruchini</taxon>
        <taxon>Callosobruchus</taxon>
    </lineage>
</organism>
<reference evidence="1 2" key="1">
    <citation type="submission" date="2019-01" db="EMBL/GenBank/DDBJ databases">
        <authorList>
            <person name="Sayadi A."/>
        </authorList>
    </citation>
    <scope>NUCLEOTIDE SEQUENCE [LARGE SCALE GENOMIC DNA]</scope>
</reference>
<accession>A0A653CVQ5</accession>
<gene>
    <name evidence="1" type="ORF">CALMAC_LOCUS11717</name>
</gene>
<dbReference type="OrthoDB" id="7701049at2759"/>
<evidence type="ECO:0000313" key="1">
    <source>
        <dbReference type="EMBL" id="VEN51173.1"/>
    </source>
</evidence>
<dbReference type="AlphaFoldDB" id="A0A653CVQ5"/>
<name>A0A653CVQ5_CALMS</name>
<sequence length="134" mass="15949">MEGIQRRFLKYLTFKKDEIYPRRGCDHLAMLVRFEMQPLELRRINNSLKFLFKLVRNQTDSPALLSKVDFHVPVRISRRDPTFYLSAPKSKVKWSIHFMCANFNLISDCCDLHHDSIRDLQSKFSENHFSELNA</sequence>
<protein>
    <submittedName>
        <fullName evidence="1">Uncharacterized protein</fullName>
    </submittedName>
</protein>
<keyword evidence="2" id="KW-1185">Reference proteome</keyword>